<dbReference type="AlphaFoldDB" id="U9TLI6"/>
<name>U9TLI6_RHIID</name>
<organism evidence="1">
    <name type="scientific">Rhizophagus irregularis (strain DAOM 181602 / DAOM 197198 / MUCL 43194)</name>
    <name type="common">Arbuscular mycorrhizal fungus</name>
    <name type="synonym">Glomus intraradices</name>
    <dbReference type="NCBI Taxonomy" id="747089"/>
    <lineage>
        <taxon>Eukaryota</taxon>
        <taxon>Fungi</taxon>
        <taxon>Fungi incertae sedis</taxon>
        <taxon>Mucoromycota</taxon>
        <taxon>Glomeromycotina</taxon>
        <taxon>Glomeromycetes</taxon>
        <taxon>Glomerales</taxon>
        <taxon>Glomeraceae</taxon>
        <taxon>Rhizophagus</taxon>
    </lineage>
</organism>
<reference evidence="1" key="1">
    <citation type="submission" date="2013-07" db="EMBL/GenBank/DDBJ databases">
        <title>The genome of an arbuscular mycorrhizal fungus provides insights into the evolution of the oldest plant symbiosis.</title>
        <authorList>
            <consortium name="DOE Joint Genome Institute"/>
            <person name="Tisserant E."/>
            <person name="Malbreil M."/>
            <person name="Kuo A."/>
            <person name="Kohler A."/>
            <person name="Symeonidi A."/>
            <person name="Balestrini R."/>
            <person name="Charron P."/>
            <person name="Duensing N."/>
            <person name="Frei-dit-Frey N."/>
            <person name="Gianinazzi-Pearson V."/>
            <person name="Gilbert B."/>
            <person name="Handa Y."/>
            <person name="Hijri M."/>
            <person name="Kaul R."/>
            <person name="Kawaguchi M."/>
            <person name="Krajinski F."/>
            <person name="Lammers P."/>
            <person name="Lapierre D."/>
            <person name="Masclaux F.G."/>
            <person name="Murat C."/>
            <person name="Morin E."/>
            <person name="Ndikumana S."/>
            <person name="Pagni M."/>
            <person name="Petitpierre D."/>
            <person name="Requena N."/>
            <person name="Rosikiewicz P."/>
            <person name="Riley R."/>
            <person name="Saito K."/>
            <person name="San Clemente H."/>
            <person name="Shapiro H."/>
            <person name="van Tuinen D."/>
            <person name="Becard G."/>
            <person name="Bonfante P."/>
            <person name="Paszkowski U."/>
            <person name="Shachar-Hill Y."/>
            <person name="Young J.P."/>
            <person name="Sanders I.R."/>
            <person name="Henrissat B."/>
            <person name="Rensing S.A."/>
            <person name="Grigoriev I.V."/>
            <person name="Corradi N."/>
            <person name="Roux C."/>
            <person name="Martin F."/>
        </authorList>
    </citation>
    <scope>NUCLEOTIDE SEQUENCE</scope>
    <source>
        <strain evidence="1">DAOM 197198</strain>
    </source>
</reference>
<protein>
    <submittedName>
        <fullName evidence="1">Uncharacterized protein</fullName>
    </submittedName>
</protein>
<dbReference type="EMBL" id="KI294498">
    <property type="protein sequence ID" value="ESA04206.1"/>
    <property type="molecule type" value="Genomic_DNA"/>
</dbReference>
<evidence type="ECO:0000313" key="1">
    <source>
        <dbReference type="EMBL" id="ESA04206.1"/>
    </source>
</evidence>
<proteinExistence type="predicted"/>
<gene>
    <name evidence="1" type="ORF">GLOINDRAFT_336367</name>
</gene>
<accession>U9TLI6</accession>
<dbReference type="HOGENOM" id="CLU_2856051_0_0_1"/>
<feature type="non-terminal residue" evidence="1">
    <location>
        <position position="65"/>
    </location>
</feature>
<sequence length="65" mass="7053">MTSFGPSFSSAGVLCTPRMCSFEAIEGRVFDIHCPLHLKLLVRFGLTTTSNAWTDLLSNACNEAS</sequence>